<evidence type="ECO:0000256" key="1">
    <source>
        <dbReference type="SAM" id="MobiDB-lite"/>
    </source>
</evidence>
<protein>
    <submittedName>
        <fullName evidence="2">Uncharacterized protein</fullName>
    </submittedName>
</protein>
<feature type="region of interest" description="Disordered" evidence="1">
    <location>
        <begin position="39"/>
        <end position="61"/>
    </location>
</feature>
<feature type="compositionally biased region" description="Basic and acidic residues" evidence="1">
    <location>
        <begin position="52"/>
        <end position="61"/>
    </location>
</feature>
<proteinExistence type="predicted"/>
<dbReference type="EMBL" id="CP046314">
    <property type="protein sequence ID" value="QGS09766.1"/>
    <property type="molecule type" value="Genomic_DNA"/>
</dbReference>
<dbReference type="RefSeq" id="WP_004632558.1">
    <property type="nucleotide sequence ID" value="NZ_CP046314.1"/>
</dbReference>
<gene>
    <name evidence="2" type="ORF">FOC49_07680</name>
</gene>
<dbReference type="Proteomes" id="UP000425411">
    <property type="component" value="Chromosome"/>
</dbReference>
<reference evidence="2 3" key="1">
    <citation type="submission" date="2019-11" db="EMBL/GenBank/DDBJ databases">
        <title>FDA dAtabase for Regulatory Grade micrObial Sequences (FDA-ARGOS): Supporting development and validation of Infectious Disease Dx tests.</title>
        <authorList>
            <person name="Turner S."/>
            <person name="Byrd R."/>
            <person name="Tallon L."/>
            <person name="Sadzewicz L."/>
            <person name="Vavikolanu K."/>
            <person name="Mehta A."/>
            <person name="Aluvathingal J."/>
            <person name="Nadendla S."/>
            <person name="Myers T."/>
            <person name="Yan Y."/>
            <person name="Sichtig H."/>
        </authorList>
    </citation>
    <scope>NUCLEOTIDE SEQUENCE [LARGE SCALE GENOMIC DNA]</scope>
    <source>
        <strain evidence="2 3">FDAARGOS_741</strain>
    </source>
</reference>
<evidence type="ECO:0000313" key="2">
    <source>
        <dbReference type="EMBL" id="QGS09766.1"/>
    </source>
</evidence>
<name>A0AAP9HET1_9BACL</name>
<evidence type="ECO:0000313" key="3">
    <source>
        <dbReference type="Proteomes" id="UP000425411"/>
    </source>
</evidence>
<sequence length="61" mass="7510">MAKEYYLYVKGKAVPVSEEEKQKLEEEERKINERKDRIHQNYLKRKANGKQQEYEDRYKAC</sequence>
<dbReference type="AlphaFoldDB" id="A0AAP9HET1"/>
<organism evidence="2 3">
    <name type="scientific">Gemella morbillorum</name>
    <dbReference type="NCBI Taxonomy" id="29391"/>
    <lineage>
        <taxon>Bacteria</taxon>
        <taxon>Bacillati</taxon>
        <taxon>Bacillota</taxon>
        <taxon>Bacilli</taxon>
        <taxon>Bacillales</taxon>
        <taxon>Gemellaceae</taxon>
        <taxon>Gemella</taxon>
    </lineage>
</organism>
<keyword evidence="3" id="KW-1185">Reference proteome</keyword>
<accession>A0AAP9HET1</accession>